<accession>A0ACC0ER59</accession>
<sequence length="1134" mass="129802">MTLPGEKILFSINGINITLANELMFANSGFERLPNNGGPQKYRCIICDNARPCLKGSFNKHMTSLKHQDKLKQLAFLSEEAQRNRQDNLNYSDNYRHTPSEVADDNSSLGQNGESDLDDEDEDVGMDPADWGYPLHFDPNEEEKEEEEEEEPGMSYWDWHWGNETSASNEEPPTLGPNQSYTQPGPQRSRRVPANAPWYPFPTKEYMIASLILGYLHNVMSRTMYNHLRLILTLCVVNLPHWDTIRRFRAKLREMTKVDVVENQTVLSNRTFSLSVKNIIANELANPLVVNHMEFVPHDPQGHDIHALYQSQKWREDLPRKLRVPMVTHGGKHFYIYEPVGLASQLGDSRVVVPIFFFKQGGNIYSKCIKPKYITPRNCLQREFDICIPDSIHFNHPDLVVIPVQEFQMIYSELVTFHGESFFEKSRGKIFAFGEGSFPEEISYPNPWRIRAQNKVIRHVPITLYADDTSGNQSKRWNKHVSYCFTLSGLSPKLTNMEYNCHFIATSNQAGPLEIAEPIIAELNELATHGSVAYDAQLGQEVLFMVIPICFLADSPMAAEITNTPNPGTSNNPCRVCHLQCPQGEEKSTLKYLQDFFGHPNMPQGRDWRSTIANTKTLWICSQTETQKEFERKHQLYGIKDRITFELISRKHGRMDERLRIIQLASFSPNRLYNPFLYLLAFDGCQDTPVEILHVILLGVVKYLWKDFMGQLKPAQLHEIEARWSAFQTDGLNVAPIQAKYMIAHYKSFVGKEFRVVLQAAPFVLFPFMTNEQREVWTDLCYIGSYAFQTHIFDMESYIWNLTNHIRHFLYGISKMSGRWANKPKLHMLLHLPGSIRRFGPASLLATEKFESFNGIVRTHAIHSNRKSPGKDLAISFGDFQNKRALFSGTRLYDHKDKRYFQASQGILDLFTNNPLIQQSLGYNADLISSSNYPCQHGHYGPQPPEDQISVRLKTKFPNSNIKKVAAIKLSSKEILRGGSWVLEADSAVPNGHISYVESIWEVMPNVYYAKLDRAVKMGVQPENHMTIISKDFRSIYTPVKNLMCCLNVQHNCFSGQCTTIQSTIEATGQKEGASITHKIIHKDDNRFLLNSCSHHAPVAHRAHSNTYSPPISDAWHMLALQQGLDVWRNESDS</sequence>
<dbReference type="EMBL" id="CM045867">
    <property type="protein sequence ID" value="KAI7958904.1"/>
    <property type="molecule type" value="Genomic_DNA"/>
</dbReference>
<comment type="caution">
    <text evidence="1">The sequence shown here is derived from an EMBL/GenBank/DDBJ whole genome shotgun (WGS) entry which is preliminary data.</text>
</comment>
<reference evidence="2" key="2">
    <citation type="journal article" date="2018" name="Mol. Plant Microbe Interact.">
        <title>Genome sequence resources for the wheat stripe rust pathogen (Puccinia striiformis f. sp. tritici) and the barley stripe rust pathogen (Puccinia striiformis f. sp. hordei).</title>
        <authorList>
            <person name="Xia C."/>
            <person name="Wang M."/>
            <person name="Yin C."/>
            <person name="Cornejo O.E."/>
            <person name="Hulbert S.H."/>
            <person name="Chen X."/>
        </authorList>
    </citation>
    <scope>NUCLEOTIDE SEQUENCE [LARGE SCALE GENOMIC DNA]</scope>
    <source>
        <strain evidence="2">93-210</strain>
    </source>
</reference>
<proteinExistence type="predicted"/>
<organism evidence="1 2">
    <name type="scientific">Puccinia striiformis f. sp. tritici</name>
    <dbReference type="NCBI Taxonomy" id="168172"/>
    <lineage>
        <taxon>Eukaryota</taxon>
        <taxon>Fungi</taxon>
        <taxon>Dikarya</taxon>
        <taxon>Basidiomycota</taxon>
        <taxon>Pucciniomycotina</taxon>
        <taxon>Pucciniomycetes</taxon>
        <taxon>Pucciniales</taxon>
        <taxon>Pucciniaceae</taxon>
        <taxon>Puccinia</taxon>
    </lineage>
</organism>
<name>A0ACC0ER59_9BASI</name>
<dbReference type="Proteomes" id="UP001060170">
    <property type="component" value="Chromosome 3"/>
</dbReference>
<evidence type="ECO:0000313" key="2">
    <source>
        <dbReference type="Proteomes" id="UP001060170"/>
    </source>
</evidence>
<keyword evidence="2" id="KW-1185">Reference proteome</keyword>
<reference evidence="1 2" key="3">
    <citation type="journal article" date="2022" name="Microbiol. Spectr.">
        <title>Folding features and dynamics of 3D genome architecture in plant fungal pathogens.</title>
        <authorList>
            <person name="Xia C."/>
        </authorList>
    </citation>
    <scope>NUCLEOTIDE SEQUENCE [LARGE SCALE GENOMIC DNA]</scope>
    <source>
        <strain evidence="1 2">93-210</strain>
    </source>
</reference>
<gene>
    <name evidence="1" type="ORF">MJO28_002695</name>
</gene>
<evidence type="ECO:0000313" key="1">
    <source>
        <dbReference type="EMBL" id="KAI7958904.1"/>
    </source>
</evidence>
<reference evidence="2" key="1">
    <citation type="journal article" date="2018" name="BMC Genomics">
        <title>Genomic insights into host adaptation between the wheat stripe rust pathogen (Puccinia striiformis f. sp. tritici) and the barley stripe rust pathogen (Puccinia striiformis f. sp. hordei).</title>
        <authorList>
            <person name="Xia C."/>
            <person name="Wang M."/>
            <person name="Yin C."/>
            <person name="Cornejo O.E."/>
            <person name="Hulbert S.H."/>
            <person name="Chen X."/>
        </authorList>
    </citation>
    <scope>NUCLEOTIDE SEQUENCE [LARGE SCALE GENOMIC DNA]</scope>
    <source>
        <strain evidence="2">93-210</strain>
    </source>
</reference>
<protein>
    <submittedName>
        <fullName evidence="1">Uncharacterized protein</fullName>
    </submittedName>
</protein>